<name>A0A4Q9KHL7_PROTD</name>
<dbReference type="Gene3D" id="3.40.630.30">
    <property type="match status" value="1"/>
</dbReference>
<dbReference type="SUPFAM" id="SSF55729">
    <property type="entry name" value="Acyl-CoA N-acyltransferases (Nat)"/>
    <property type="match status" value="1"/>
</dbReference>
<sequence length="97" mass="10603">MNDTLRPVVTDNGEKSRFEAELDGVRAGYAHYRLGAGTITFDHTVVDPDFGGRGVGSSLIRHALDAVRANGERKVIATCSFVKDWLAKHPEYSDLLA</sequence>
<keyword evidence="3" id="KW-0808">Transferase</keyword>
<reference evidence="3 4" key="1">
    <citation type="submission" date="2019-01" db="EMBL/GenBank/DDBJ databases">
        <title>Lactibacter flavus gen. nov., sp. nov., a novel bacterium of the family Propionibacteriaceae isolated from raw milk and dairy products.</title>
        <authorList>
            <person name="Huptas C."/>
            <person name="Wenning M."/>
            <person name="Breitenwieser F."/>
            <person name="Doll E."/>
            <person name="Von Neubeck M."/>
            <person name="Busse H.-J."/>
            <person name="Scherer S."/>
        </authorList>
    </citation>
    <scope>NUCLEOTIDE SEQUENCE [LARGE SCALE GENOMIC DNA]</scope>
    <source>
        <strain evidence="3 4">DSM 22130</strain>
    </source>
</reference>
<evidence type="ECO:0000259" key="2">
    <source>
        <dbReference type="PROSITE" id="PS51729"/>
    </source>
</evidence>
<dbReference type="InterPro" id="IPR000182">
    <property type="entry name" value="GNAT_dom"/>
</dbReference>
<dbReference type="CDD" id="cd04301">
    <property type="entry name" value="NAT_SF"/>
    <property type="match status" value="1"/>
</dbReference>
<dbReference type="InterPro" id="IPR016181">
    <property type="entry name" value="Acyl_CoA_acyltransferase"/>
</dbReference>
<dbReference type="OrthoDB" id="5405911at2"/>
<dbReference type="GO" id="GO:0016747">
    <property type="term" value="F:acyltransferase activity, transferring groups other than amino-acyl groups"/>
    <property type="evidence" value="ECO:0007669"/>
    <property type="project" value="InterPro"/>
</dbReference>
<dbReference type="RefSeq" id="WP_131173136.1">
    <property type="nucleotide sequence ID" value="NZ_FXTL01000025.1"/>
</dbReference>
<dbReference type="Proteomes" id="UP000291933">
    <property type="component" value="Unassembled WGS sequence"/>
</dbReference>
<feature type="domain" description="N-acetyltransferase" evidence="1">
    <location>
        <begin position="1"/>
        <end position="97"/>
    </location>
</feature>
<keyword evidence="4" id="KW-1185">Reference proteome</keyword>
<dbReference type="PROSITE" id="PS51729">
    <property type="entry name" value="GNAT_YJDJ"/>
    <property type="match status" value="1"/>
</dbReference>
<dbReference type="InterPro" id="IPR031165">
    <property type="entry name" value="GNAT_YJDJ"/>
</dbReference>
<feature type="domain" description="N-acetyltransferase" evidence="2">
    <location>
        <begin position="10"/>
        <end position="97"/>
    </location>
</feature>
<dbReference type="AlphaFoldDB" id="A0A4Q9KHL7"/>
<dbReference type="PROSITE" id="PS51186">
    <property type="entry name" value="GNAT"/>
    <property type="match status" value="1"/>
</dbReference>
<gene>
    <name evidence="3" type="ORF">ET996_13750</name>
</gene>
<dbReference type="PANTHER" id="PTHR31435">
    <property type="entry name" value="PROTEIN NATD1"/>
    <property type="match status" value="1"/>
</dbReference>
<evidence type="ECO:0000313" key="4">
    <source>
        <dbReference type="Proteomes" id="UP000291933"/>
    </source>
</evidence>
<proteinExistence type="predicted"/>
<evidence type="ECO:0000259" key="1">
    <source>
        <dbReference type="PROSITE" id="PS51186"/>
    </source>
</evidence>
<dbReference type="PANTHER" id="PTHR31435:SF10">
    <property type="entry name" value="BSR4717 PROTEIN"/>
    <property type="match status" value="1"/>
</dbReference>
<dbReference type="EMBL" id="SDMR01000025">
    <property type="protein sequence ID" value="TBT91474.1"/>
    <property type="molecule type" value="Genomic_DNA"/>
</dbReference>
<dbReference type="InterPro" id="IPR045057">
    <property type="entry name" value="Gcn5-rel_NAT"/>
</dbReference>
<comment type="caution">
    <text evidence="3">The sequence shown here is derived from an EMBL/GenBank/DDBJ whole genome shotgun (WGS) entry which is preliminary data.</text>
</comment>
<dbReference type="Pfam" id="PF14542">
    <property type="entry name" value="Acetyltransf_CG"/>
    <property type="match status" value="1"/>
</dbReference>
<organism evidence="3 4">
    <name type="scientific">Propioniciclava tarda</name>
    <dbReference type="NCBI Taxonomy" id="433330"/>
    <lineage>
        <taxon>Bacteria</taxon>
        <taxon>Bacillati</taxon>
        <taxon>Actinomycetota</taxon>
        <taxon>Actinomycetes</taxon>
        <taxon>Propionibacteriales</taxon>
        <taxon>Propionibacteriaceae</taxon>
        <taxon>Propioniciclava</taxon>
    </lineage>
</organism>
<accession>A0A4Q9KHL7</accession>
<evidence type="ECO:0000313" key="3">
    <source>
        <dbReference type="EMBL" id="TBT91474.1"/>
    </source>
</evidence>
<protein>
    <submittedName>
        <fullName evidence="3">N-acetyltransferase</fullName>
    </submittedName>
</protein>